<comment type="caution">
    <text evidence="2">The sequence shown here is derived from an EMBL/GenBank/DDBJ whole genome shotgun (WGS) entry which is preliminary data.</text>
</comment>
<dbReference type="AlphaFoldDB" id="A0AAV7ZFL8"/>
<organism evidence="2 3">
    <name type="scientific">Anaeramoeba flamelloides</name>
    <dbReference type="NCBI Taxonomy" id="1746091"/>
    <lineage>
        <taxon>Eukaryota</taxon>
        <taxon>Metamonada</taxon>
        <taxon>Anaeramoebidae</taxon>
        <taxon>Anaeramoeba</taxon>
    </lineage>
</organism>
<feature type="compositionally biased region" description="Basic and acidic residues" evidence="1">
    <location>
        <begin position="59"/>
        <end position="68"/>
    </location>
</feature>
<dbReference type="Proteomes" id="UP001146793">
    <property type="component" value="Unassembled WGS sequence"/>
</dbReference>
<evidence type="ECO:0000256" key="1">
    <source>
        <dbReference type="SAM" id="MobiDB-lite"/>
    </source>
</evidence>
<evidence type="ECO:0000313" key="2">
    <source>
        <dbReference type="EMBL" id="KAJ3440699.1"/>
    </source>
</evidence>
<dbReference type="EMBL" id="JANTQA010000030">
    <property type="protein sequence ID" value="KAJ3440699.1"/>
    <property type="molecule type" value="Genomic_DNA"/>
</dbReference>
<gene>
    <name evidence="2" type="ORF">M0812_14369</name>
</gene>
<protein>
    <submittedName>
        <fullName evidence="2">Uncharacterized protein</fullName>
    </submittedName>
</protein>
<sequence>MNCFDQKTQLTQLSNKNLPKNKLLKKKKLSNRIDSADFFCDPKIKKAMKENNIQINYKQEPDEKKKELPSTLQNNYQVQIEND</sequence>
<name>A0AAV7ZFL8_9EUKA</name>
<proteinExistence type="predicted"/>
<feature type="region of interest" description="Disordered" evidence="1">
    <location>
        <begin position="55"/>
        <end position="83"/>
    </location>
</feature>
<reference evidence="2" key="1">
    <citation type="submission" date="2022-08" db="EMBL/GenBank/DDBJ databases">
        <title>Novel sulphate-reducing endosymbionts in the free-living metamonad Anaeramoeba.</title>
        <authorList>
            <person name="Jerlstrom-Hultqvist J."/>
            <person name="Cepicka I."/>
            <person name="Gallot-Lavallee L."/>
            <person name="Salas-Leiva D."/>
            <person name="Curtis B.A."/>
            <person name="Zahonova K."/>
            <person name="Pipaliya S."/>
            <person name="Dacks J."/>
            <person name="Roger A.J."/>
        </authorList>
    </citation>
    <scope>NUCLEOTIDE SEQUENCE</scope>
    <source>
        <strain evidence="2">Busselton2</strain>
    </source>
</reference>
<accession>A0AAV7ZFL8</accession>
<evidence type="ECO:0000313" key="3">
    <source>
        <dbReference type="Proteomes" id="UP001146793"/>
    </source>
</evidence>
<feature type="compositionally biased region" description="Polar residues" evidence="1">
    <location>
        <begin position="70"/>
        <end position="83"/>
    </location>
</feature>